<dbReference type="InterPro" id="IPR011009">
    <property type="entry name" value="Kinase-like_dom_sf"/>
</dbReference>
<feature type="compositionally biased region" description="Basic and acidic residues" evidence="6">
    <location>
        <begin position="769"/>
        <end position="793"/>
    </location>
</feature>
<feature type="transmembrane region" description="Helical" evidence="7">
    <location>
        <begin position="334"/>
        <end position="357"/>
    </location>
</feature>
<evidence type="ECO:0000256" key="5">
    <source>
        <dbReference type="ARBA" id="ARBA00023137"/>
    </source>
</evidence>
<feature type="compositionally biased region" description="Low complexity" evidence="6">
    <location>
        <begin position="53"/>
        <end position="62"/>
    </location>
</feature>
<feature type="domain" description="Protein kinase" evidence="9">
    <location>
        <begin position="429"/>
        <end position="721"/>
    </location>
</feature>
<dbReference type="GO" id="GO:0007169">
    <property type="term" value="P:cell surface receptor protein tyrosine kinase signaling pathway"/>
    <property type="evidence" value="ECO:0007669"/>
    <property type="project" value="TreeGrafter"/>
</dbReference>
<keyword evidence="7" id="KW-0812">Transmembrane</keyword>
<dbReference type="GO" id="GO:0043235">
    <property type="term" value="C:receptor complex"/>
    <property type="evidence" value="ECO:0007669"/>
    <property type="project" value="TreeGrafter"/>
</dbReference>
<evidence type="ECO:0000313" key="10">
    <source>
        <dbReference type="EMBL" id="CAJ0595773.1"/>
    </source>
</evidence>
<dbReference type="GO" id="GO:0005524">
    <property type="term" value="F:ATP binding"/>
    <property type="evidence" value="ECO:0007669"/>
    <property type="project" value="UniProtKB-KW"/>
</dbReference>
<feature type="signal peptide" evidence="8">
    <location>
        <begin position="1"/>
        <end position="17"/>
    </location>
</feature>
<dbReference type="PRINTS" id="PR00109">
    <property type="entry name" value="TYRKINASE"/>
</dbReference>
<evidence type="ECO:0000256" key="8">
    <source>
        <dbReference type="SAM" id="SignalP"/>
    </source>
</evidence>
<keyword evidence="4" id="KW-0067">ATP-binding</keyword>
<evidence type="ECO:0000259" key="9">
    <source>
        <dbReference type="PROSITE" id="PS50011"/>
    </source>
</evidence>
<evidence type="ECO:0000256" key="4">
    <source>
        <dbReference type="ARBA" id="ARBA00022840"/>
    </source>
</evidence>
<dbReference type="PANTHER" id="PTHR24416">
    <property type="entry name" value="TYROSINE-PROTEIN KINASE RECEPTOR"/>
    <property type="match status" value="1"/>
</dbReference>
<dbReference type="InterPro" id="IPR050122">
    <property type="entry name" value="RTK"/>
</dbReference>
<keyword evidence="11" id="KW-1185">Reference proteome</keyword>
<keyword evidence="3" id="KW-0418">Kinase</keyword>
<feature type="compositionally biased region" description="Basic and acidic residues" evidence="6">
    <location>
        <begin position="854"/>
        <end position="870"/>
    </location>
</feature>
<dbReference type="InterPro" id="IPR001245">
    <property type="entry name" value="Ser-Thr/Tyr_kinase_cat_dom"/>
</dbReference>
<keyword evidence="5" id="KW-0829">Tyrosine-protein kinase</keyword>
<dbReference type="PROSITE" id="PS00109">
    <property type="entry name" value="PROTEIN_KINASE_TYR"/>
    <property type="match status" value="1"/>
</dbReference>
<dbReference type="Pfam" id="PF07714">
    <property type="entry name" value="PK_Tyr_Ser-Thr"/>
    <property type="match status" value="1"/>
</dbReference>
<evidence type="ECO:0000313" key="11">
    <source>
        <dbReference type="Proteomes" id="UP001176961"/>
    </source>
</evidence>
<dbReference type="GO" id="GO:0004714">
    <property type="term" value="F:transmembrane receptor protein tyrosine kinase activity"/>
    <property type="evidence" value="ECO:0007669"/>
    <property type="project" value="TreeGrafter"/>
</dbReference>
<keyword evidence="1" id="KW-0808">Transferase</keyword>
<reference evidence="10" key="1">
    <citation type="submission" date="2023-07" db="EMBL/GenBank/DDBJ databases">
        <authorList>
            <consortium name="CYATHOMIX"/>
        </authorList>
    </citation>
    <scope>NUCLEOTIDE SEQUENCE</scope>
    <source>
        <strain evidence="10">N/A</strain>
    </source>
</reference>
<feature type="region of interest" description="Disordered" evidence="6">
    <location>
        <begin position="747"/>
        <end position="870"/>
    </location>
</feature>
<dbReference type="CDD" id="cd00192">
    <property type="entry name" value="PTKc"/>
    <property type="match status" value="1"/>
</dbReference>
<dbReference type="SMART" id="SM00219">
    <property type="entry name" value="TyrKc"/>
    <property type="match status" value="1"/>
</dbReference>
<dbReference type="FunFam" id="1.10.510.10:FF:000554">
    <property type="entry name" value="Predicted protein"/>
    <property type="match status" value="1"/>
</dbReference>
<evidence type="ECO:0000256" key="3">
    <source>
        <dbReference type="ARBA" id="ARBA00022777"/>
    </source>
</evidence>
<keyword evidence="7" id="KW-1133">Transmembrane helix</keyword>
<comment type="caution">
    <text evidence="10">The sequence shown here is derived from an EMBL/GenBank/DDBJ whole genome shotgun (WGS) entry which is preliminary data.</text>
</comment>
<feature type="compositionally biased region" description="Polar residues" evidence="6">
    <location>
        <begin position="816"/>
        <end position="853"/>
    </location>
</feature>
<gene>
    <name evidence="10" type="ORF">CYNAS_LOCUS7756</name>
</gene>
<evidence type="ECO:0000256" key="2">
    <source>
        <dbReference type="ARBA" id="ARBA00022741"/>
    </source>
</evidence>
<evidence type="ECO:0000256" key="1">
    <source>
        <dbReference type="ARBA" id="ARBA00022679"/>
    </source>
</evidence>
<keyword evidence="2" id="KW-0547">Nucleotide-binding</keyword>
<feature type="compositionally biased region" description="Polar residues" evidence="6">
    <location>
        <begin position="21"/>
        <end position="30"/>
    </location>
</feature>
<sequence length="914" mass="101914">MLFNRLLFCFLVSAAHSQQYGTTSEQSHSKPSIPPQPQERSETTPLPPPPPSTLNSANSSTAPLYGPRINSTTVYPFKGATTSLGVVASPTDSPTCTAPEYNFVKYDTKNNYDATTCLLNTVPTKDCKYWRISVLLLLNNKWYSKTYLQQVQNFINGVTRNCDKQSTLQIFDPGRITINEDCPSAQQKNLISGITTDETLQPSSLTAGDQLDILLEQLHTCSSQKPLAPAEAGVVFVFTDIPCLELCQSANLRTDAQTITNALVLTQGFIMKYMFLSDTVTELDCARNLFPACHSMSPALCDVGVYGNQTLSDSILASRTCLATSSNGPTTADFIIIIGVPSLCITITCSVCAIFHYKKNKYSTRRFLNRWQAQVPTHPKETVSHHHLKNQQLPDPASMVMANHYADIKALANAHKKDPWEIDPSNLYVNENDILGNGAFAVVLKGTLKGKIPLLVINSRLNMFSEHVQENGACEVAVKRLPSHANDQNRLDFFQEISFMKNLGYHAHVISMLGCVSCPVNPMILVEYCAYGDLLRFLRNHRELVLMDKEDVCPTDADMCLRIKDLVSIAWQASDGLTYLASKNFIHRDVAARNVLLTRQLIAKISDFGLGRYADSALYTARGGRLPFKSMALEALKFYEFSEKTDVWAFGILLYEIFSLGDVPYNTVQPMDMIAHLEEGNRPPQPEKCPNEIYALMCRCWKADPDSRPTFAEIRGELAILLNIDDESYGYLSLDSRQLRNMFNRQVTEVHSTRSRAKSDTSMGPQEGSEMRSGVEEGKHIEVTSSNKEHHSDVTTTTFNNDAILPPKIPPRKRSTSTTDANKGLTGTSNQDASDTPVTAQARHSSPDITNSHPHLDEEPTNKPKSKPFEEDFSVFARNILNSRIPEEEREIFLTSLEGSLEEWIQQKLTRDCP</sequence>
<dbReference type="Gene3D" id="3.30.200.20">
    <property type="entry name" value="Phosphorylase Kinase, domain 1"/>
    <property type="match status" value="1"/>
</dbReference>
<dbReference type="PROSITE" id="PS50011">
    <property type="entry name" value="PROTEIN_KINASE_DOM"/>
    <property type="match status" value="1"/>
</dbReference>
<dbReference type="InterPro" id="IPR008266">
    <property type="entry name" value="Tyr_kinase_AS"/>
</dbReference>
<name>A0AA36M1T5_CYLNA</name>
<dbReference type="InterPro" id="IPR020635">
    <property type="entry name" value="Tyr_kinase_cat_dom"/>
</dbReference>
<dbReference type="Proteomes" id="UP001176961">
    <property type="component" value="Unassembled WGS sequence"/>
</dbReference>
<accession>A0AA36M1T5</accession>
<feature type="region of interest" description="Disordered" evidence="6">
    <location>
        <begin position="21"/>
        <end position="62"/>
    </location>
</feature>
<dbReference type="PANTHER" id="PTHR24416:SF624">
    <property type="entry name" value="TYROSINE-PROTEIN KINASE F09A5.2-RELATED"/>
    <property type="match status" value="1"/>
</dbReference>
<feature type="chain" id="PRO_5041312808" description="Protein kinase domain-containing protein" evidence="8">
    <location>
        <begin position="18"/>
        <end position="914"/>
    </location>
</feature>
<dbReference type="GO" id="GO:0005886">
    <property type="term" value="C:plasma membrane"/>
    <property type="evidence" value="ECO:0007669"/>
    <property type="project" value="TreeGrafter"/>
</dbReference>
<dbReference type="SUPFAM" id="SSF56112">
    <property type="entry name" value="Protein kinase-like (PK-like)"/>
    <property type="match status" value="1"/>
</dbReference>
<proteinExistence type="predicted"/>
<evidence type="ECO:0000256" key="6">
    <source>
        <dbReference type="SAM" id="MobiDB-lite"/>
    </source>
</evidence>
<dbReference type="Gene3D" id="1.10.510.10">
    <property type="entry name" value="Transferase(Phosphotransferase) domain 1"/>
    <property type="match status" value="1"/>
</dbReference>
<evidence type="ECO:0000256" key="7">
    <source>
        <dbReference type="SAM" id="Phobius"/>
    </source>
</evidence>
<dbReference type="AlphaFoldDB" id="A0AA36M1T5"/>
<dbReference type="InterPro" id="IPR000719">
    <property type="entry name" value="Prot_kinase_dom"/>
</dbReference>
<keyword evidence="8" id="KW-0732">Signal</keyword>
<protein>
    <recommendedName>
        <fullName evidence="9">Protein kinase domain-containing protein</fullName>
    </recommendedName>
</protein>
<keyword evidence="7" id="KW-0472">Membrane</keyword>
<organism evidence="10 11">
    <name type="scientific">Cylicocyclus nassatus</name>
    <name type="common">Nematode worm</name>
    <dbReference type="NCBI Taxonomy" id="53992"/>
    <lineage>
        <taxon>Eukaryota</taxon>
        <taxon>Metazoa</taxon>
        <taxon>Ecdysozoa</taxon>
        <taxon>Nematoda</taxon>
        <taxon>Chromadorea</taxon>
        <taxon>Rhabditida</taxon>
        <taxon>Rhabditina</taxon>
        <taxon>Rhabditomorpha</taxon>
        <taxon>Strongyloidea</taxon>
        <taxon>Strongylidae</taxon>
        <taxon>Cylicocyclus</taxon>
    </lineage>
</organism>
<dbReference type="EMBL" id="CATQJL010000112">
    <property type="protein sequence ID" value="CAJ0595773.1"/>
    <property type="molecule type" value="Genomic_DNA"/>
</dbReference>